<protein>
    <submittedName>
        <fullName evidence="2">Restriction endonuclease</fullName>
        <ecNumber evidence="2">3.1.21.-</ecNumber>
    </submittedName>
</protein>
<dbReference type="InterPro" id="IPR007560">
    <property type="entry name" value="Restrct_endonuc_IV_Mrr"/>
</dbReference>
<keyword evidence="2" id="KW-0540">Nuclease</keyword>
<dbReference type="EMBL" id="CP089984">
    <property type="protein sequence ID" value="WXB16189.1"/>
    <property type="molecule type" value="Genomic_DNA"/>
</dbReference>
<accession>A0ABZ2LZ18</accession>
<reference evidence="2 3" key="1">
    <citation type="submission" date="2021-12" db="EMBL/GenBank/DDBJ databases">
        <title>Discovery of the Pendulisporaceae a myxobacterial family with distinct sporulation behavior and unique specialized metabolism.</title>
        <authorList>
            <person name="Garcia R."/>
            <person name="Popoff A."/>
            <person name="Bader C.D."/>
            <person name="Loehr J."/>
            <person name="Walesch S."/>
            <person name="Walt C."/>
            <person name="Boldt J."/>
            <person name="Bunk B."/>
            <person name="Haeckl F.J.F.P.J."/>
            <person name="Gunesch A.P."/>
            <person name="Birkelbach J."/>
            <person name="Nuebel U."/>
            <person name="Pietschmann T."/>
            <person name="Bach T."/>
            <person name="Mueller R."/>
        </authorList>
    </citation>
    <scope>NUCLEOTIDE SEQUENCE [LARGE SCALE GENOMIC DNA]</scope>
    <source>
        <strain evidence="2 3">MSr11954</strain>
    </source>
</reference>
<feature type="domain" description="Restriction endonuclease type IV Mrr" evidence="1">
    <location>
        <begin position="8"/>
        <end position="116"/>
    </location>
</feature>
<dbReference type="RefSeq" id="WP_394825818.1">
    <property type="nucleotide sequence ID" value="NZ_CP089984.1"/>
</dbReference>
<gene>
    <name evidence="2" type="ORF">LZC94_02690</name>
</gene>
<keyword evidence="2" id="KW-0378">Hydrolase</keyword>
<organism evidence="2 3">
    <name type="scientific">Pendulispora albinea</name>
    <dbReference type="NCBI Taxonomy" id="2741071"/>
    <lineage>
        <taxon>Bacteria</taxon>
        <taxon>Pseudomonadati</taxon>
        <taxon>Myxococcota</taxon>
        <taxon>Myxococcia</taxon>
        <taxon>Myxococcales</taxon>
        <taxon>Sorangiineae</taxon>
        <taxon>Pendulisporaceae</taxon>
        <taxon>Pendulispora</taxon>
    </lineage>
</organism>
<keyword evidence="3" id="KW-1185">Reference proteome</keyword>
<proteinExistence type="predicted"/>
<evidence type="ECO:0000313" key="2">
    <source>
        <dbReference type="EMBL" id="WXB16189.1"/>
    </source>
</evidence>
<dbReference type="GO" id="GO:0004519">
    <property type="term" value="F:endonuclease activity"/>
    <property type="evidence" value="ECO:0007669"/>
    <property type="project" value="UniProtKB-KW"/>
</dbReference>
<keyword evidence="2" id="KW-0255">Endonuclease</keyword>
<dbReference type="Gene3D" id="3.40.1350.10">
    <property type="match status" value="1"/>
</dbReference>
<dbReference type="Proteomes" id="UP001370348">
    <property type="component" value="Chromosome"/>
</dbReference>
<evidence type="ECO:0000259" key="1">
    <source>
        <dbReference type="Pfam" id="PF04471"/>
    </source>
</evidence>
<dbReference type="InterPro" id="IPR011856">
    <property type="entry name" value="tRNA_endonuc-like_dom_sf"/>
</dbReference>
<dbReference type="EC" id="3.1.21.-" evidence="2"/>
<dbReference type="Pfam" id="PF04471">
    <property type="entry name" value="Mrr_cat"/>
    <property type="match status" value="1"/>
</dbReference>
<evidence type="ECO:0000313" key="3">
    <source>
        <dbReference type="Proteomes" id="UP001370348"/>
    </source>
</evidence>
<dbReference type="GO" id="GO:0016787">
    <property type="term" value="F:hydrolase activity"/>
    <property type="evidence" value="ECO:0007669"/>
    <property type="project" value="UniProtKB-KW"/>
</dbReference>
<name>A0ABZ2LZ18_9BACT</name>
<sequence>MTLAWHSIKATDFGELFVELVTDVGGYEDVQWLTHTNARGLSRTLSATRRRDDPLVGTIYERVIIQFRHWPAKSIGERELAKACAKMSLWRASHAHVMVVVTSGTFTSNAMLWTQSHNAAGKHPRLELCADHHLEKLLAKRRGLADRYNLRGKSGTRGKSSTRGKRD</sequence>